<gene>
    <name evidence="1" type="ORF">DI533_21185</name>
</gene>
<protein>
    <submittedName>
        <fullName evidence="1">Uncharacterized protein</fullName>
    </submittedName>
</protein>
<evidence type="ECO:0000313" key="2">
    <source>
        <dbReference type="Proteomes" id="UP000248975"/>
    </source>
</evidence>
<evidence type="ECO:0000313" key="1">
    <source>
        <dbReference type="EMBL" id="PZQ94766.1"/>
    </source>
</evidence>
<comment type="caution">
    <text evidence="1">The sequence shown here is derived from an EMBL/GenBank/DDBJ whole genome shotgun (WGS) entry which is preliminary data.</text>
</comment>
<organism evidence="1 2">
    <name type="scientific">Cereibacter sphaeroides</name>
    <name type="common">Rhodobacter sphaeroides</name>
    <dbReference type="NCBI Taxonomy" id="1063"/>
    <lineage>
        <taxon>Bacteria</taxon>
        <taxon>Pseudomonadati</taxon>
        <taxon>Pseudomonadota</taxon>
        <taxon>Alphaproteobacteria</taxon>
        <taxon>Rhodobacterales</taxon>
        <taxon>Paracoccaceae</taxon>
        <taxon>Cereibacter</taxon>
    </lineage>
</organism>
<dbReference type="EMBL" id="QFQS01000013">
    <property type="protein sequence ID" value="PZQ94766.1"/>
    <property type="molecule type" value="Genomic_DNA"/>
</dbReference>
<dbReference type="AlphaFoldDB" id="A0A2W5RY82"/>
<name>A0A2W5RY82_CERSP</name>
<dbReference type="Proteomes" id="UP000248975">
    <property type="component" value="Unassembled WGS sequence"/>
</dbReference>
<sequence length="95" mass="10516">MITMEKYWYLFEAHGRQVLVRKGSNDDNAPTIDLVVQIAGAEISFAVIYGNEGGEEERDRMFDTKEEELKGAATAFAEKFIGITNPMDALAALQG</sequence>
<proteinExistence type="predicted"/>
<accession>A0A2W5RY82</accession>
<reference evidence="1 2" key="1">
    <citation type="submission" date="2017-08" db="EMBL/GenBank/DDBJ databases">
        <title>Infants hospitalized years apart are colonized by the same room-sourced microbial strains.</title>
        <authorList>
            <person name="Brooks B."/>
            <person name="Olm M.R."/>
            <person name="Firek B.A."/>
            <person name="Baker R."/>
            <person name="Thomas B.C."/>
            <person name="Morowitz M.J."/>
            <person name="Banfield J.F."/>
        </authorList>
    </citation>
    <scope>NUCLEOTIDE SEQUENCE [LARGE SCALE GENOMIC DNA]</scope>
    <source>
        <strain evidence="1">S2_003_000_R2_11</strain>
    </source>
</reference>